<dbReference type="EMBL" id="CP002008">
    <property type="protein sequence ID" value="ADG12031.1"/>
    <property type="molecule type" value="Genomic_DNA"/>
</dbReference>
<gene>
    <name evidence="2" type="ordered locus">Cseg_3608</name>
</gene>
<name>D5VNF8_CAUST</name>
<reference evidence="3" key="1">
    <citation type="journal article" date="2011" name="J. Bacteriol.">
        <title>Genome sequences of eight morphologically diverse alphaproteobacteria.</title>
        <authorList>
            <consortium name="US DOE Joint Genome Institute"/>
            <person name="Brown P.J."/>
            <person name="Kysela D.T."/>
            <person name="Buechlein A."/>
            <person name="Hemmerich C."/>
            <person name="Brun Y.V."/>
        </authorList>
    </citation>
    <scope>NUCLEOTIDE SEQUENCE [LARGE SCALE GENOMIC DNA]</scope>
    <source>
        <strain evidence="3">ATCC 21756 / DSM 7131 / JCM 7823 / NBRC 15250 / LMG 17158 / TK0059</strain>
    </source>
</reference>
<dbReference type="HOGENOM" id="CLU_220577_0_0_5"/>
<dbReference type="STRING" id="509190.Cseg_3608"/>
<proteinExistence type="predicted"/>
<keyword evidence="1" id="KW-0812">Transmembrane</keyword>
<dbReference type="AlphaFoldDB" id="D5VNF8"/>
<evidence type="ECO:0000313" key="2">
    <source>
        <dbReference type="EMBL" id="ADG12031.1"/>
    </source>
</evidence>
<dbReference type="Proteomes" id="UP000002629">
    <property type="component" value="Chromosome"/>
</dbReference>
<protein>
    <submittedName>
        <fullName evidence="2">Uncharacterized protein</fullName>
    </submittedName>
</protein>
<evidence type="ECO:0000256" key="1">
    <source>
        <dbReference type="SAM" id="Phobius"/>
    </source>
</evidence>
<keyword evidence="1" id="KW-1133">Transmembrane helix</keyword>
<evidence type="ECO:0000313" key="3">
    <source>
        <dbReference type="Proteomes" id="UP000002629"/>
    </source>
</evidence>
<feature type="transmembrane region" description="Helical" evidence="1">
    <location>
        <begin position="6"/>
        <end position="24"/>
    </location>
</feature>
<dbReference type="KEGG" id="cse:Cseg_3608"/>
<organism evidence="2 3">
    <name type="scientific">Caulobacter segnis (strain ATCC 21756 / DSM 7131 / JCM 7823 / NBRC 15250 / LMG 17158 / TK0059)</name>
    <name type="common">Mycoplana segnis</name>
    <dbReference type="NCBI Taxonomy" id="509190"/>
    <lineage>
        <taxon>Bacteria</taxon>
        <taxon>Pseudomonadati</taxon>
        <taxon>Pseudomonadota</taxon>
        <taxon>Alphaproteobacteria</taxon>
        <taxon>Caulobacterales</taxon>
        <taxon>Caulobacteraceae</taxon>
        <taxon>Caulobacter</taxon>
    </lineage>
</organism>
<sequence length="33" mass="3587">MTDGQTAYLGMVIVAFAAFALVLFGTHIRVNMK</sequence>
<keyword evidence="1" id="KW-0472">Membrane</keyword>
<accession>D5VNF8</accession>